<dbReference type="InterPro" id="IPR036866">
    <property type="entry name" value="RibonucZ/Hydroxyglut_hydro"/>
</dbReference>
<dbReference type="RefSeq" id="WP_102652867.1">
    <property type="nucleotide sequence ID" value="NZ_PNRF01000014.1"/>
</dbReference>
<dbReference type="OrthoDB" id="9803916at2"/>
<name>A0A2N7U6E5_9GAMM</name>
<dbReference type="PANTHER" id="PTHR46018:SF7">
    <property type="entry name" value="RIBONUCLEASE Z"/>
    <property type="match status" value="1"/>
</dbReference>
<protein>
    <submittedName>
        <fullName evidence="2">3',5'-cyclic-nucleotide phosphodiesterase</fullName>
    </submittedName>
</protein>
<evidence type="ECO:0000259" key="1">
    <source>
        <dbReference type="Pfam" id="PF12706"/>
    </source>
</evidence>
<dbReference type="GO" id="GO:0006198">
    <property type="term" value="P:cAMP catabolic process"/>
    <property type="evidence" value="ECO:0007669"/>
    <property type="project" value="InterPro"/>
</dbReference>
<dbReference type="GO" id="GO:0042781">
    <property type="term" value="F:3'-tRNA processing endoribonuclease activity"/>
    <property type="evidence" value="ECO:0007669"/>
    <property type="project" value="TreeGrafter"/>
</dbReference>
<accession>A0A2N7U6E5</accession>
<dbReference type="InterPro" id="IPR001279">
    <property type="entry name" value="Metallo-B-lactamas"/>
</dbReference>
<dbReference type="EMBL" id="PNRF01000014">
    <property type="protein sequence ID" value="PMR76004.1"/>
    <property type="molecule type" value="Genomic_DNA"/>
</dbReference>
<dbReference type="PANTHER" id="PTHR46018">
    <property type="entry name" value="ZINC PHOSPHODIESTERASE ELAC PROTEIN 1"/>
    <property type="match status" value="1"/>
</dbReference>
<dbReference type="AlphaFoldDB" id="A0A2N7U6E5"/>
<dbReference type="PRINTS" id="PR00388">
    <property type="entry name" value="PDIESTERASE2"/>
</dbReference>
<dbReference type="InterPro" id="IPR000396">
    <property type="entry name" value="Pdiesterase2"/>
</dbReference>
<organism evidence="2 3">
    <name type="scientific">Billgrantia endophytica</name>
    <dbReference type="NCBI Taxonomy" id="2033802"/>
    <lineage>
        <taxon>Bacteria</taxon>
        <taxon>Pseudomonadati</taxon>
        <taxon>Pseudomonadota</taxon>
        <taxon>Gammaproteobacteria</taxon>
        <taxon>Oceanospirillales</taxon>
        <taxon>Halomonadaceae</taxon>
        <taxon>Billgrantia</taxon>
    </lineage>
</organism>
<proteinExistence type="predicted"/>
<reference evidence="2 3" key="1">
    <citation type="submission" date="2018-01" db="EMBL/GenBank/DDBJ databases">
        <title>Halomonas endophytica sp. nov., isolated from storage liquid in the stems of Populus euphratica.</title>
        <authorList>
            <person name="Chen C."/>
        </authorList>
    </citation>
    <scope>NUCLEOTIDE SEQUENCE [LARGE SCALE GENOMIC DNA]</scope>
    <source>
        <strain evidence="2 3">MC28</strain>
    </source>
</reference>
<dbReference type="SUPFAM" id="SSF56281">
    <property type="entry name" value="Metallo-hydrolase/oxidoreductase"/>
    <property type="match status" value="1"/>
</dbReference>
<dbReference type="GO" id="GO:0004115">
    <property type="term" value="F:3',5'-cyclic-AMP phosphodiesterase activity"/>
    <property type="evidence" value="ECO:0007669"/>
    <property type="project" value="InterPro"/>
</dbReference>
<evidence type="ECO:0000313" key="3">
    <source>
        <dbReference type="Proteomes" id="UP000235803"/>
    </source>
</evidence>
<evidence type="ECO:0000313" key="2">
    <source>
        <dbReference type="EMBL" id="PMR76004.1"/>
    </source>
</evidence>
<sequence length="253" mass="27932">MLIEVLGASGGIGRGQGTTALRAGNVLIDAGSGLGELTLEEMRQIRHVFLTHAHLDHTVYLPFLIDSLFDHLVANQGCLEVMALPEVIGTLQRHMFNRKVWPDFSVLPSRRYPVMRFVPLAPWQRVDIGGAGGLGITPFPVSHRVPALGYRVASADLPPFVFSGDTTLDAELVVAFQRLGEIDTLMLECAFPDRHASLAKQSGHMTPALVRQLLGQLAHPPERLWISHLKPAYRGEIEAELIPVLHDYQWTCL</sequence>
<keyword evidence="3" id="KW-1185">Reference proteome</keyword>
<comment type="caution">
    <text evidence="2">The sequence shown here is derived from an EMBL/GenBank/DDBJ whole genome shotgun (WGS) entry which is preliminary data.</text>
</comment>
<dbReference type="CDD" id="cd07735">
    <property type="entry name" value="class_II_PDE_MBL-fold"/>
    <property type="match status" value="1"/>
</dbReference>
<gene>
    <name evidence="2" type="ORF">C1H69_07905</name>
</gene>
<dbReference type="Pfam" id="PF12706">
    <property type="entry name" value="Lactamase_B_2"/>
    <property type="match status" value="1"/>
</dbReference>
<dbReference type="Proteomes" id="UP000235803">
    <property type="component" value="Unassembled WGS sequence"/>
</dbReference>
<feature type="domain" description="Metallo-beta-lactamase" evidence="1">
    <location>
        <begin position="25"/>
        <end position="228"/>
    </location>
</feature>
<dbReference type="Gene3D" id="3.60.15.10">
    <property type="entry name" value="Ribonuclease Z/Hydroxyacylglutathione hydrolase-like"/>
    <property type="match status" value="1"/>
</dbReference>